<dbReference type="GeneID" id="24794638"/>
<dbReference type="GO" id="GO:0005524">
    <property type="term" value="F:ATP binding"/>
    <property type="evidence" value="ECO:0007669"/>
    <property type="project" value="UniProtKB-KW"/>
</dbReference>
<evidence type="ECO:0000256" key="10">
    <source>
        <dbReference type="ARBA" id="ARBA00048988"/>
    </source>
</evidence>
<evidence type="ECO:0000256" key="5">
    <source>
        <dbReference type="ARBA" id="ARBA00022840"/>
    </source>
</evidence>
<evidence type="ECO:0000256" key="8">
    <source>
        <dbReference type="ARBA" id="ARBA00034617"/>
    </source>
</evidence>
<feature type="domain" description="Helicase HerA barrel" evidence="13">
    <location>
        <begin position="4"/>
        <end position="95"/>
    </location>
</feature>
<evidence type="ECO:0000259" key="13">
    <source>
        <dbReference type="Pfam" id="PF09378"/>
    </source>
</evidence>
<keyword evidence="3" id="KW-0378">Hydrolase</keyword>
<evidence type="ECO:0000256" key="3">
    <source>
        <dbReference type="ARBA" id="ARBA00022801"/>
    </source>
</evidence>
<reference evidence="14 15" key="1">
    <citation type="submission" date="2013-07" db="EMBL/GenBank/DDBJ databases">
        <title>Genome of Archaeoglobus fulgidus.</title>
        <authorList>
            <person name="Fiebig A."/>
            <person name="Birkeland N.-K."/>
        </authorList>
    </citation>
    <scope>NUCLEOTIDE SEQUENCE [LARGE SCALE GENOMIC DNA]</scope>
    <source>
        <strain evidence="14 15">DSM 8774</strain>
    </source>
</reference>
<dbReference type="HOGENOM" id="CLU_023842_2_0_2"/>
<dbReference type="KEGG" id="afg:AFULGI_00011260"/>
<dbReference type="InterPro" id="IPR008571">
    <property type="entry name" value="HerA-like"/>
</dbReference>
<gene>
    <name evidence="14" type="ORF">AFULGI_00011260</name>
</gene>
<comment type="catalytic activity">
    <reaction evidence="9">
        <text>ATP + H2O = ADP + phosphate + H(+)</text>
        <dbReference type="Rhea" id="RHEA:13065"/>
        <dbReference type="ChEBI" id="CHEBI:15377"/>
        <dbReference type="ChEBI" id="CHEBI:15378"/>
        <dbReference type="ChEBI" id="CHEBI:30616"/>
        <dbReference type="ChEBI" id="CHEBI:43474"/>
        <dbReference type="ChEBI" id="CHEBI:456216"/>
        <dbReference type="EC" id="5.6.2.3"/>
    </reaction>
</comment>
<sequence>MQNVGLVMGKSSITDFSFAVNPSAIPKFGEYVTAINRDGEEVIGIVREISNFNRMILDEGFSFEYLVKNLDFSRRLIEKNDVIVATATVIGVVKDGEVYPNRTPIKPNSEVFLADDDVLSSLFKCDRGVELGRMIARPDISVSLDIKQLVLRHFAILSVTGGGKSNTVAVLVNDIVKKLNGTVVLIDPHGEYVGYTFEDGSERGKNVVPAGIRPERLEPWEFASLVGVDREKAAVQRMHLERIFTTVRHEGKAGREFVERVLDIAEEWINIAAGKGEAEYYDFNGIKRVANLDRQDLNALARIKEYVSSFMRRYEDLLSQNDMLANIKPSYLNVVNLSGFDEGQMRVVVAYLLRNLLVGRINYVRGKKGWEKICPAIVKPLLVIFEEGHIFAPKGVNNDVVSWMGRIAREGRKFGIGLGIVSQRPKRLNDDVLSQCNTKIILRITEPNDQRYVQHASEQISEDLLKDIASLGVGEAVVVGPAVKLPVAVKIRKFAGNYGGRDIDVVEEWLGREEEQKKQVTLEDLAV</sequence>
<name>A0A075WFM3_ARCFL</name>
<comment type="catalytic activity">
    <reaction evidence="8">
        <text>Couples ATP hydrolysis with the unwinding of duplex DNA by translocating in the 3'-5' direction.</text>
        <dbReference type="EC" id="5.6.2.4"/>
    </reaction>
</comment>
<proteinExistence type="inferred from homology"/>
<dbReference type="PANTHER" id="PTHR42957">
    <property type="entry name" value="HELICASE MJ1565-RELATED"/>
    <property type="match status" value="1"/>
</dbReference>
<feature type="domain" description="Helicase HerA-like C-terminal" evidence="12">
    <location>
        <begin position="379"/>
        <end position="478"/>
    </location>
</feature>
<dbReference type="Pfam" id="PF09378">
    <property type="entry name" value="HAS-barrel"/>
    <property type="match status" value="1"/>
</dbReference>
<evidence type="ECO:0000256" key="4">
    <source>
        <dbReference type="ARBA" id="ARBA00022806"/>
    </source>
</evidence>
<keyword evidence="5" id="KW-0067">ATP-binding</keyword>
<dbReference type="Pfam" id="PF01935">
    <property type="entry name" value="DUF87"/>
    <property type="match status" value="1"/>
</dbReference>
<dbReference type="SUPFAM" id="SSF52540">
    <property type="entry name" value="P-loop containing nucleoside triphosphate hydrolases"/>
    <property type="match status" value="1"/>
</dbReference>
<dbReference type="PANTHER" id="PTHR42957:SF1">
    <property type="entry name" value="HELICASE MJ1565-RELATED"/>
    <property type="match status" value="1"/>
</dbReference>
<dbReference type="InterPro" id="IPR018538">
    <property type="entry name" value="HerA_barrel_dom"/>
</dbReference>
<evidence type="ECO:0000259" key="12">
    <source>
        <dbReference type="Pfam" id="PF05872"/>
    </source>
</evidence>
<comment type="similarity">
    <text evidence="1">Belongs to the HerA family.</text>
</comment>
<keyword evidence="7" id="KW-0413">Isomerase</keyword>
<keyword evidence="4" id="KW-0347">Helicase</keyword>
<dbReference type="GO" id="GO:0016787">
    <property type="term" value="F:hydrolase activity"/>
    <property type="evidence" value="ECO:0007669"/>
    <property type="project" value="UniProtKB-KW"/>
</dbReference>
<dbReference type="Pfam" id="PF05872">
    <property type="entry name" value="HerA_C"/>
    <property type="match status" value="1"/>
</dbReference>
<dbReference type="Proteomes" id="UP000028501">
    <property type="component" value="Chromosome"/>
</dbReference>
<keyword evidence="2" id="KW-0547">Nucleotide-binding</keyword>
<evidence type="ECO:0000256" key="1">
    <source>
        <dbReference type="ARBA" id="ARBA00007816"/>
    </source>
</evidence>
<dbReference type="Gene3D" id="3.40.50.300">
    <property type="entry name" value="P-loop containing nucleotide triphosphate hydrolases"/>
    <property type="match status" value="2"/>
</dbReference>
<dbReference type="GO" id="GO:0043138">
    <property type="term" value="F:3'-5' DNA helicase activity"/>
    <property type="evidence" value="ECO:0007669"/>
    <property type="project" value="UniProtKB-EC"/>
</dbReference>
<dbReference type="InterPro" id="IPR002789">
    <property type="entry name" value="HerA_central"/>
</dbReference>
<comment type="catalytic activity">
    <reaction evidence="10">
        <text>ATP + H2O = ADP + phosphate + H(+)</text>
        <dbReference type="Rhea" id="RHEA:13065"/>
        <dbReference type="ChEBI" id="CHEBI:15377"/>
        <dbReference type="ChEBI" id="CHEBI:15378"/>
        <dbReference type="ChEBI" id="CHEBI:30616"/>
        <dbReference type="ChEBI" id="CHEBI:43474"/>
        <dbReference type="ChEBI" id="CHEBI:456216"/>
        <dbReference type="EC" id="5.6.2.4"/>
    </reaction>
</comment>
<dbReference type="EMBL" id="CP006577">
    <property type="protein sequence ID" value="AIG97909.1"/>
    <property type="molecule type" value="Genomic_DNA"/>
</dbReference>
<dbReference type="RefSeq" id="WP_052358702.1">
    <property type="nucleotide sequence ID" value="NZ_CP006577.1"/>
</dbReference>
<evidence type="ECO:0000259" key="11">
    <source>
        <dbReference type="Pfam" id="PF01935"/>
    </source>
</evidence>
<organism evidence="14 15">
    <name type="scientific">Archaeoglobus fulgidus DSM 8774</name>
    <dbReference type="NCBI Taxonomy" id="1344584"/>
    <lineage>
        <taxon>Archaea</taxon>
        <taxon>Methanobacteriati</taxon>
        <taxon>Methanobacteriota</taxon>
        <taxon>Archaeoglobi</taxon>
        <taxon>Archaeoglobales</taxon>
        <taxon>Archaeoglobaceae</taxon>
        <taxon>Archaeoglobus</taxon>
    </lineage>
</organism>
<evidence type="ECO:0000313" key="14">
    <source>
        <dbReference type="EMBL" id="AIG97909.1"/>
    </source>
</evidence>
<evidence type="ECO:0000256" key="9">
    <source>
        <dbReference type="ARBA" id="ARBA00048954"/>
    </source>
</evidence>
<protein>
    <submittedName>
        <fullName evidence="14">Putative ATPase</fullName>
    </submittedName>
</protein>
<dbReference type="InterPro" id="IPR033186">
    <property type="entry name" value="HerA_C"/>
</dbReference>
<evidence type="ECO:0000313" key="15">
    <source>
        <dbReference type="Proteomes" id="UP000028501"/>
    </source>
</evidence>
<dbReference type="AlphaFoldDB" id="A0A075WFM3"/>
<evidence type="ECO:0000256" key="7">
    <source>
        <dbReference type="ARBA" id="ARBA00023235"/>
    </source>
</evidence>
<dbReference type="GO" id="GO:0003677">
    <property type="term" value="F:DNA binding"/>
    <property type="evidence" value="ECO:0007669"/>
    <property type="project" value="UniProtKB-KW"/>
</dbReference>
<feature type="domain" description="Helicase HerA central" evidence="11">
    <location>
        <begin position="129"/>
        <end position="355"/>
    </location>
</feature>
<accession>A0A075WFM3</accession>
<evidence type="ECO:0000256" key="2">
    <source>
        <dbReference type="ARBA" id="ARBA00022741"/>
    </source>
</evidence>
<keyword evidence="6" id="KW-0238">DNA-binding</keyword>
<dbReference type="GO" id="GO:0043139">
    <property type="term" value="F:5'-3' DNA helicase activity"/>
    <property type="evidence" value="ECO:0007669"/>
    <property type="project" value="UniProtKB-EC"/>
</dbReference>
<dbReference type="InterPro" id="IPR027417">
    <property type="entry name" value="P-loop_NTPase"/>
</dbReference>
<evidence type="ECO:0000256" key="6">
    <source>
        <dbReference type="ARBA" id="ARBA00023125"/>
    </source>
</evidence>